<evidence type="ECO:0008006" key="4">
    <source>
        <dbReference type="Google" id="ProtNLM"/>
    </source>
</evidence>
<feature type="non-terminal residue" evidence="1">
    <location>
        <position position="1"/>
    </location>
</feature>
<sequence>MTSQHSKKKNTFNDQMALDTKDKATRRVIAPYVKIVRKSKGALEKSKEESQKFSFYLHNKPSVLMQDLSSFLSDSVDLASVLQETADVLKVVTKANGVTLYMVDSASEEIYQVPKNVTDERHKVNWKIQKGSTVATYVAYKKEFVLVDDILCDDRFPSGLGYQG</sequence>
<dbReference type="Gene3D" id="3.30.450.40">
    <property type="match status" value="1"/>
</dbReference>
<dbReference type="HOGENOM" id="CLU_1620725_0_0_1"/>
<dbReference type="EMBL" id="KB632376">
    <property type="protein sequence ID" value="ERL94052.1"/>
    <property type="molecule type" value="Genomic_DNA"/>
</dbReference>
<dbReference type="AlphaFoldDB" id="N6UAW4"/>
<gene>
    <name evidence="2" type="ORF">D910_11335</name>
    <name evidence="1" type="ORF">YQE_04659</name>
</gene>
<dbReference type="Proteomes" id="UP000030742">
    <property type="component" value="Unassembled WGS sequence"/>
</dbReference>
<dbReference type="STRING" id="77166.N6UAW4"/>
<evidence type="ECO:0000313" key="1">
    <source>
        <dbReference type="EMBL" id="ENN78870.1"/>
    </source>
</evidence>
<dbReference type="OrthoDB" id="546632at2759"/>
<dbReference type="InterPro" id="IPR029016">
    <property type="entry name" value="GAF-like_dom_sf"/>
</dbReference>
<evidence type="ECO:0000313" key="2">
    <source>
        <dbReference type="EMBL" id="ERL94052.1"/>
    </source>
</evidence>
<evidence type="ECO:0000313" key="3">
    <source>
        <dbReference type="Proteomes" id="UP000030742"/>
    </source>
</evidence>
<dbReference type="SUPFAM" id="SSF55781">
    <property type="entry name" value="GAF domain-like"/>
    <property type="match status" value="1"/>
</dbReference>
<organism evidence="1">
    <name type="scientific">Dendroctonus ponderosae</name>
    <name type="common">Mountain pine beetle</name>
    <dbReference type="NCBI Taxonomy" id="77166"/>
    <lineage>
        <taxon>Eukaryota</taxon>
        <taxon>Metazoa</taxon>
        <taxon>Ecdysozoa</taxon>
        <taxon>Arthropoda</taxon>
        <taxon>Hexapoda</taxon>
        <taxon>Insecta</taxon>
        <taxon>Pterygota</taxon>
        <taxon>Neoptera</taxon>
        <taxon>Endopterygota</taxon>
        <taxon>Coleoptera</taxon>
        <taxon>Polyphaga</taxon>
        <taxon>Cucujiformia</taxon>
        <taxon>Curculionidae</taxon>
        <taxon>Scolytinae</taxon>
        <taxon>Dendroctonus</taxon>
    </lineage>
</organism>
<reference evidence="1 3" key="1">
    <citation type="journal article" date="2013" name="Genome Biol.">
        <title>Draft genome of the mountain pine beetle, Dendroctonus ponderosae Hopkins, a major forest pest.</title>
        <authorList>
            <person name="Keeling C.I."/>
            <person name="Yuen M.M."/>
            <person name="Liao N.Y."/>
            <person name="Docking T.R."/>
            <person name="Chan S.K."/>
            <person name="Taylor G.A."/>
            <person name="Palmquist D.L."/>
            <person name="Jackman S.D."/>
            <person name="Nguyen A."/>
            <person name="Li M."/>
            <person name="Henderson H."/>
            <person name="Janes J.K."/>
            <person name="Zhao Y."/>
            <person name="Pandoh P."/>
            <person name="Moore R."/>
            <person name="Sperling F.A."/>
            <person name="Huber D.P."/>
            <person name="Birol I."/>
            <person name="Jones S.J."/>
            <person name="Bohlmann J."/>
        </authorList>
    </citation>
    <scope>NUCLEOTIDE SEQUENCE</scope>
</reference>
<dbReference type="EMBL" id="KB740809">
    <property type="protein sequence ID" value="ENN78870.1"/>
    <property type="molecule type" value="Genomic_DNA"/>
</dbReference>
<accession>N6UAW4</accession>
<name>N6UAW4_DENPD</name>
<protein>
    <recommendedName>
        <fullName evidence="4">GAF domain-containing protein</fullName>
    </recommendedName>
</protein>
<proteinExistence type="predicted"/>